<dbReference type="Proteomes" id="UP000198620">
    <property type="component" value="Unassembled WGS sequence"/>
</dbReference>
<organism evidence="2 3">
    <name type="scientific">Nitrosovibrio tenuis</name>
    <dbReference type="NCBI Taxonomy" id="1233"/>
    <lineage>
        <taxon>Bacteria</taxon>
        <taxon>Pseudomonadati</taxon>
        <taxon>Pseudomonadota</taxon>
        <taxon>Betaproteobacteria</taxon>
        <taxon>Nitrosomonadales</taxon>
        <taxon>Nitrosomonadaceae</taxon>
        <taxon>Nitrosovibrio</taxon>
    </lineage>
</organism>
<dbReference type="Gene3D" id="3.30.420.280">
    <property type="match status" value="1"/>
</dbReference>
<dbReference type="Pfam" id="PF04466">
    <property type="entry name" value="Terminase_3"/>
    <property type="match status" value="1"/>
</dbReference>
<dbReference type="InterPro" id="IPR035412">
    <property type="entry name" value="Terminase_L_N"/>
</dbReference>
<name>A0A1H7INL5_9PROT</name>
<dbReference type="EMBL" id="FOBH01000002">
    <property type="protein sequence ID" value="SEK64069.1"/>
    <property type="molecule type" value="Genomic_DNA"/>
</dbReference>
<evidence type="ECO:0000313" key="3">
    <source>
        <dbReference type="Proteomes" id="UP000198620"/>
    </source>
</evidence>
<sequence>MTAHRAEFPERLRFLFEPARYKVLYGGRGGAKSWGVARALLIQAASTPLRILCAREFQNSIIESVHHLLHAQIEATGLQAFYETQSSSIRGANGSEFVFAGLRNNVTRIKSFEGVDRVWVEEAQTVSKSSWEVLIPTIRKEGSEIWVTFNPELETDETYRRFVIHPPSGAKVVKINWNDNPWFPMTLRREKDELKVRDPDAYQNVWEGNCRVTLDGAIYARELRLAQEEGRIRSVPYDAAKPVHTFFDLGWADNTSIWFAQTVSGELRLIDYYGNNQMPIQHYVGVLQNKGYLYGTDWLPHDAKAKEQGSGRSIEEIMIAAGRNVRIVPKLSVPDGINAARTIFNRCYFDEQKCAEGLQSLRHYRYDVDPDTKQFSSRPLHDWSSHAADAFRYFAVAIEEDRPTVSARGVRMSGWRA</sequence>
<evidence type="ECO:0000259" key="1">
    <source>
        <dbReference type="Pfam" id="PF04466"/>
    </source>
</evidence>
<keyword evidence="3" id="KW-1185">Reference proteome</keyword>
<dbReference type="AlphaFoldDB" id="A0A1H7INL5"/>
<evidence type="ECO:0000313" key="2">
    <source>
        <dbReference type="EMBL" id="SEK64069.1"/>
    </source>
</evidence>
<dbReference type="PANTHER" id="PTHR39184:SF1">
    <property type="entry name" value="PBSX PHAGE TERMINASE LARGE SUBUNIT"/>
    <property type="match status" value="1"/>
</dbReference>
<proteinExistence type="predicted"/>
<dbReference type="OrthoDB" id="5684611at2"/>
<dbReference type="Gene3D" id="3.40.50.300">
    <property type="entry name" value="P-loop containing nucleotide triphosphate hydrolases"/>
    <property type="match status" value="1"/>
</dbReference>
<dbReference type="PANTHER" id="PTHR39184">
    <property type="match status" value="1"/>
</dbReference>
<dbReference type="STRING" id="1233.SAMN05216387_102245"/>
<dbReference type="InterPro" id="IPR052380">
    <property type="entry name" value="Viral_DNA_packaging_terminase"/>
</dbReference>
<protein>
    <submittedName>
        <fullName evidence="2">Phage terminase large subunit</fullName>
    </submittedName>
</protein>
<dbReference type="InterPro" id="IPR027417">
    <property type="entry name" value="P-loop_NTPase"/>
</dbReference>
<dbReference type="RefSeq" id="WP_090827294.1">
    <property type="nucleotide sequence ID" value="NZ_FOBH01000002.1"/>
</dbReference>
<reference evidence="2 3" key="1">
    <citation type="submission" date="2016-10" db="EMBL/GenBank/DDBJ databases">
        <authorList>
            <person name="de Groot N.N."/>
        </authorList>
    </citation>
    <scope>NUCLEOTIDE SEQUENCE [LARGE SCALE GENOMIC DNA]</scope>
    <source>
        <strain evidence="2 3">Nv1</strain>
    </source>
</reference>
<feature type="domain" description="Phage terminase large subunit N-terminal" evidence="1">
    <location>
        <begin position="20"/>
        <end position="208"/>
    </location>
</feature>
<gene>
    <name evidence="2" type="ORF">SAMN05216387_102245</name>
</gene>
<dbReference type="NCBIfam" id="TIGR01547">
    <property type="entry name" value="phage_term_2"/>
    <property type="match status" value="1"/>
</dbReference>
<dbReference type="InterPro" id="IPR006437">
    <property type="entry name" value="Phage_terminase_lsu"/>
</dbReference>
<accession>A0A1H7INL5</accession>